<dbReference type="STRING" id="1213859.L2GEZ4"/>
<feature type="domain" description="DUF7025" evidence="4">
    <location>
        <begin position="112"/>
        <end position="218"/>
    </location>
</feature>
<dbReference type="InterPro" id="IPR056599">
    <property type="entry name" value="AAA_lid_fung"/>
</dbReference>
<feature type="region of interest" description="Disordered" evidence="1">
    <location>
        <begin position="28"/>
        <end position="77"/>
    </location>
</feature>
<dbReference type="HOGENOM" id="CLU_004471_2_2_1"/>
<dbReference type="InterPro" id="IPR003959">
    <property type="entry name" value="ATPase_AAA_core"/>
</dbReference>
<dbReference type="Pfam" id="PF00004">
    <property type="entry name" value="AAA"/>
    <property type="match status" value="1"/>
</dbReference>
<name>L2GEZ4_COLFN</name>
<dbReference type="Pfam" id="PF23232">
    <property type="entry name" value="AAA_lid_13"/>
    <property type="match status" value="1"/>
</dbReference>
<dbReference type="GO" id="GO:0016887">
    <property type="term" value="F:ATP hydrolysis activity"/>
    <property type="evidence" value="ECO:0007669"/>
    <property type="project" value="InterPro"/>
</dbReference>
<feature type="domain" description="ATPase AAA-type core" evidence="2">
    <location>
        <begin position="498"/>
        <end position="595"/>
    </location>
</feature>
<sequence>MAESEKPIVFTRPFKTLSHFADNEMQSPVQISASIHSPEKRDTSQGRVSNIDKTITQADLDDSKEEDDEETHPDMGDFEDIAKSSSSLEELRFFPQVAKSQILIRREYLNGDQCHKVFFSDLWHLFRPGLEVIHNNGKQAYRVIHVTTAKHRTISTFQKWTKAQGEEDKKPRPDFGLTCIYLDFDGKKIGPVARTFEFKPYEGEKEITSFEVFPLRLYSERRDNFNEVERKDTSYNPETSLLRRELILRGRKFLDAIATKHMFYAGSTLDTHEDIEGQVVVDFEAAFTEETLASERPQIEALPSMNLDDYAYVENCEATCCLDDRVVDDTFIDLRQAREYVNSLFPKAGAQDLSAVSVLPQNLSDDVSFREICKSIQEDELLILSFRVFGFILRNRKFAQLDVISLSSMASTEETAKCGESLPVIGSNRSNNRRTAFDRLVLEDGHKSMIESLISQHFRDKESKGGPQDQVDVVKGKGKGLILLLHGAPGRVSQRCLEKPLFQITCGDLGTTAKEVEKTLESNFALANRWGCILLLDEADVFLAERTKEDFVRNGLVAVFLRVLEYYSGILFLTTNRVGDFDEAFTSRIHMSLYYPELSEEKTRRVFKINMDLIRERFALKKRQIIIEEMDIGAFATQHYINHPSARWNGRQIRNACQTALALAEYQAQGGRHDAIMKPDAVINLAVEHFETVRDAYLKFAEYMTKIYRTNAARKAKESKLRAILIDENDNVVSDTRAGGRVDRKEAYRQSQSPFQIGGRRQPESPSNQHSQGYPQSSYHVQPIYQGPPQDYSQPQHQGPPQPDPYRASTQGHPSQYPSTPPSQTYRAAPTQMPAQGGQVTSGLGRNPGNSFQGSEAQSQFDNQRNQRFSQQQGEDSQRFEQDIKDMNLILNQANLTTLSTSQPITNLPKTFREAFVVLERLQLEYLWIDRFCIFQDSEEDWLAEASEMHNVYTSCIICISALGAEDDDGGLFFSRDPLAFRIPVVNIPIGESNKPVPHAGEMAMSYIRNTDSQSTVLSTRGWVLQERILAPRVLHFGKSQVLWECNTSVSSEAQPKFDKWKSVHVLLAHPDIRPNYKRRTVWKTTIGYEPPSFENPIDCIFIE</sequence>
<feature type="domain" description="Heterokaryon incompatibility" evidence="3">
    <location>
        <begin position="893"/>
        <end position="1027"/>
    </location>
</feature>
<dbReference type="Pfam" id="PF06985">
    <property type="entry name" value="HET"/>
    <property type="match status" value="1"/>
</dbReference>
<dbReference type="PANTHER" id="PTHR46411:SF2">
    <property type="entry name" value="AAA+ ATPASE DOMAIN-CONTAINING PROTEIN"/>
    <property type="match status" value="1"/>
</dbReference>
<evidence type="ECO:0000259" key="4">
    <source>
        <dbReference type="Pfam" id="PF22942"/>
    </source>
</evidence>
<organism evidence="6">
    <name type="scientific">Colletotrichum fructicola (strain Nara gc5)</name>
    <name type="common">Anthracnose fungus</name>
    <name type="synonym">Colletotrichum gloeosporioides (strain Nara gc5)</name>
    <dbReference type="NCBI Taxonomy" id="1213859"/>
    <lineage>
        <taxon>Eukaryota</taxon>
        <taxon>Fungi</taxon>
        <taxon>Dikarya</taxon>
        <taxon>Ascomycota</taxon>
        <taxon>Pezizomycotina</taxon>
        <taxon>Sordariomycetes</taxon>
        <taxon>Hypocreomycetidae</taxon>
        <taxon>Glomerellales</taxon>
        <taxon>Glomerellaceae</taxon>
        <taxon>Colletotrichum</taxon>
        <taxon>Colletotrichum gloeosporioides species complex</taxon>
    </lineage>
</organism>
<gene>
    <name evidence="6" type="ORF">CGGC5_458</name>
</gene>
<accession>L2GEZ4</accession>
<proteinExistence type="predicted"/>
<dbReference type="Gene3D" id="3.40.50.300">
    <property type="entry name" value="P-loop containing nucleotide triphosphate hydrolases"/>
    <property type="match status" value="1"/>
</dbReference>
<dbReference type="PANTHER" id="PTHR46411">
    <property type="entry name" value="FAMILY ATPASE, PUTATIVE-RELATED"/>
    <property type="match status" value="1"/>
</dbReference>
<feature type="compositionally biased region" description="Polar residues" evidence="1">
    <location>
        <begin position="764"/>
        <end position="780"/>
    </location>
</feature>
<dbReference type="SUPFAM" id="SSF52540">
    <property type="entry name" value="P-loop containing nucleoside triphosphate hydrolases"/>
    <property type="match status" value="1"/>
</dbReference>
<dbReference type="Pfam" id="PF22942">
    <property type="entry name" value="DUF7025"/>
    <property type="match status" value="1"/>
</dbReference>
<feature type="compositionally biased region" description="Polar residues" evidence="1">
    <location>
        <begin position="45"/>
        <end position="57"/>
    </location>
</feature>
<feature type="compositionally biased region" description="Polar residues" evidence="1">
    <location>
        <begin position="838"/>
        <end position="875"/>
    </location>
</feature>
<feature type="compositionally biased region" description="Acidic residues" evidence="1">
    <location>
        <begin position="59"/>
        <end position="77"/>
    </location>
</feature>
<feature type="compositionally biased region" description="Basic and acidic residues" evidence="1">
    <location>
        <begin position="738"/>
        <end position="748"/>
    </location>
</feature>
<dbReference type="InterPro" id="IPR027417">
    <property type="entry name" value="P-loop_NTPase"/>
</dbReference>
<feature type="compositionally biased region" description="Low complexity" evidence="1">
    <location>
        <begin position="814"/>
        <end position="826"/>
    </location>
</feature>
<evidence type="ECO:0000259" key="3">
    <source>
        <dbReference type="Pfam" id="PF06985"/>
    </source>
</evidence>
<feature type="region of interest" description="Disordered" evidence="1">
    <location>
        <begin position="735"/>
        <end position="879"/>
    </location>
</feature>
<dbReference type="GO" id="GO:0005524">
    <property type="term" value="F:ATP binding"/>
    <property type="evidence" value="ECO:0007669"/>
    <property type="project" value="InterPro"/>
</dbReference>
<dbReference type="InterPro" id="IPR010730">
    <property type="entry name" value="HET"/>
</dbReference>
<evidence type="ECO:0000259" key="5">
    <source>
        <dbReference type="Pfam" id="PF23232"/>
    </source>
</evidence>
<evidence type="ECO:0000313" key="6">
    <source>
        <dbReference type="EMBL" id="ELA36831.1"/>
    </source>
</evidence>
<protein>
    <submittedName>
        <fullName evidence="6">AAA family ATPase</fullName>
    </submittedName>
</protein>
<reference evidence="6" key="1">
    <citation type="submission" date="2012-08" db="EMBL/GenBank/DDBJ databases">
        <title>Genome analysis of Colletotrichum orbiculare and Colletotrichum fructicola.</title>
        <authorList>
            <person name="Gan P.H.P."/>
            <person name="Ikeda K."/>
            <person name="Irieda H."/>
            <person name="Narusaka M."/>
            <person name="O'Connell R.J."/>
            <person name="Narusaka Y."/>
            <person name="Takano Y."/>
            <person name="Kubo Y."/>
            <person name="Shirasu K."/>
        </authorList>
    </citation>
    <scope>NUCLEOTIDE SEQUENCE</scope>
    <source>
        <strain evidence="6">Nara gc5</strain>
    </source>
</reference>
<dbReference type="InterPro" id="IPR054289">
    <property type="entry name" value="DUF7025"/>
</dbReference>
<feature type="domain" description="AAA+ ATPase lid" evidence="5">
    <location>
        <begin position="599"/>
        <end position="710"/>
    </location>
</feature>
<dbReference type="EMBL" id="KB020503">
    <property type="protein sequence ID" value="ELA36831.1"/>
    <property type="molecule type" value="Genomic_DNA"/>
</dbReference>
<dbReference type="AlphaFoldDB" id="L2GEZ4"/>
<evidence type="ECO:0000259" key="2">
    <source>
        <dbReference type="Pfam" id="PF00004"/>
    </source>
</evidence>
<evidence type="ECO:0000256" key="1">
    <source>
        <dbReference type="SAM" id="MobiDB-lite"/>
    </source>
</evidence>